<dbReference type="EC" id="6.6.1.2" evidence="4"/>
<dbReference type="CDD" id="cd10150">
    <property type="entry name" value="CobN_like"/>
    <property type="match status" value="1"/>
</dbReference>
<protein>
    <submittedName>
        <fullName evidence="4">Aerobic cobaltochelatase subunit CobN</fullName>
        <ecNumber evidence="4">6.6.1.2</ecNumber>
    </submittedName>
</protein>
<organism evidence="4 5">
    <name type="scientific">Methanobrevibacter thaueri</name>
    <dbReference type="NCBI Taxonomy" id="190975"/>
    <lineage>
        <taxon>Archaea</taxon>
        <taxon>Methanobacteriati</taxon>
        <taxon>Methanobacteriota</taxon>
        <taxon>Methanomada group</taxon>
        <taxon>Methanobacteria</taxon>
        <taxon>Methanobacteriales</taxon>
        <taxon>Methanobacteriaceae</taxon>
        <taxon>Methanobrevibacter</taxon>
    </lineage>
</organism>
<dbReference type="PANTHER" id="PTHR44119:SF4">
    <property type="entry name" value="AEROBIC COBALTOCHELATASE SUBUNIT COBN"/>
    <property type="match status" value="1"/>
</dbReference>
<feature type="domain" description="CobN/magnesium chelatase" evidence="3">
    <location>
        <begin position="275"/>
        <end position="630"/>
    </location>
</feature>
<dbReference type="InterPro" id="IPR036075">
    <property type="entry name" value="ARMT-1-like_metal-bd_sf"/>
</dbReference>
<evidence type="ECO:0000259" key="3">
    <source>
        <dbReference type="Pfam" id="PF02514"/>
    </source>
</evidence>
<feature type="transmembrane region" description="Helical" evidence="2">
    <location>
        <begin position="1678"/>
        <end position="1699"/>
    </location>
</feature>
<dbReference type="SUPFAM" id="SSF111321">
    <property type="entry name" value="AF1104-like"/>
    <property type="match status" value="1"/>
</dbReference>
<dbReference type="GO" id="GO:0051116">
    <property type="term" value="F:cobaltochelatase activity"/>
    <property type="evidence" value="ECO:0007669"/>
    <property type="project" value="UniProtKB-EC"/>
</dbReference>
<dbReference type="PANTHER" id="PTHR44119">
    <property type="entry name" value="MAGNESIUM-CHELATASE SUBUNIT CHLH, CHLOROPLASTIC"/>
    <property type="match status" value="1"/>
</dbReference>
<comment type="caution">
    <text evidence="4">The sequence shown here is derived from an EMBL/GenBank/DDBJ whole genome shotgun (WGS) entry which is preliminary data.</text>
</comment>
<dbReference type="RefSeq" id="WP_243409824.1">
    <property type="nucleotide sequence ID" value="NZ_MZGS01000032.1"/>
</dbReference>
<keyword evidence="4" id="KW-0436">Ligase</keyword>
<keyword evidence="2" id="KW-1133">Transmembrane helix</keyword>
<keyword evidence="2" id="KW-0472">Membrane</keyword>
<sequence length="1720" mass="190681">MQKFGIKKFSILSFALIILLSFTMLAISAESVNQTDCISIEDSSDISVGNDVSELAVENKNSTIQVDDNLDVSEEDESDNSNDNLALDSYTEVSDSSKEILSSQGSGKKTIFFISDNSGTNILDTAARELLDNGLDVNLVIRSGEQIKDMPEDELYALIDNSDAFIGEWISTDVDAVLTSLIGNYPALAQKDIFLILEPPSGKLSSTSTSIDLLKKNVINGVKIFDGFTNEEIVTYFTLTKRGTAFEDIIEFYGTDFGSRFNSIFNNIVLYKDINNKDNLKGQILYILNNLGFDLEYQEPTSDGTRLYGIYRDKWYSLEDYKAEFFDSSKTRVACVLESTMYVNSNALQPCYEIVEQLESKGFNVIPVFAAGATKEQLMVMVETFTTAPTYQEFLADPSKYDVNLDAIVSMVAYGVGGETFANTTDFFEEVGVPVFRAVHSDYVSNAQWELSSTGLTTTMSDKWWHVSIAEAQGIIDATFIGGAAKTLSQRTGALITGYSPHHENINLLTDRISSWVDLRYTLNDDKVLSIIYYNYPPGKQNIGSSYLDSITSIYNMLYTLKDAGYNVGELPKNVSELENEMIRCGINVANWAPGELQKLADQPGITLFPVEEYVNWYNTLDDIVKIQVSEGPVAYIAELTKRAVELQYTVTIGDTIDEWYNQVAALLPENNTVRATEVLKNIVASLKQYASTGSYSDYQIFEQYYAEFKSLNISGLNGWGEAPGNIMMVNRNGIDYFVIPGLTFGNIFVAPEPQRGWESDIENLYHCTAVAPTHQYLAAYYYMQSRYSNAMIFVGRHGTHEWLPGKEILLSYNDYGSVVVGDVPQLYFYITDGLGEAIQAKRRGFAVMISHLTSPMAYTQLYGNLTVSAKIIEEYENTFNETVKKVLADELRAIVIDNLYYGSFGLSENETKALSDADLVSYTNTFLKEMQNTLYPLGLHAIGEMWNDNDVANTVSAMISHDFDLPGNKGTTNLYKVLSNHYYSKNYEDLTAFEREFILNKSYDICKALIYWDANTVYSTLNIDDNNLLECLNQAKKYINLINESIANELNSMLKGLEGKYIPIGYGGDLIATPGILPTGYNMFQDQSAELPTTDAYEYAKTLALLTLADLDDETEKIIMGIWCVETARDDGALVSTVLYLLGMQVKWHASASAGVDDEGYVTGMKTEAYPGVVPLDDLVRPEGWAKKRIDVSVITSGLFRDLYSSQAVLMDNAFRMALACSYNTIKNNRTLIKTKEGAKLLEALEFVMEGINYQGIGSESLEDNYVAKHWIEDCLYYLSIGYNATYAGECAITRIFAPPNGDYGAGISKLVQMSWTWNDTSELADFYLGRMGNMYSKNYWGDTNPIVFFRALSNADTIVASRNTNQYGVLDNDDFFDYWGGLSMTVEQISGKTPKMNILMYADKAHPYVKSLEEVMNAEITARYDNPEWIKGMMNEGYSGARYISNKFVTNLFGWQVTRPSAVSDGLWKKVYDTYYGDKYGIGVNEWLKSGNNAYSLISMSGTMLTAIKEGYWNADDATIRDIANTWAQATVQNGVACCDCSCGNVAMMQWAITYVNADILAKLLPKLYEATQNPVFQTNASVDPSQNDADASTPNPQKGSDATSTVETNSSSTSSTKQSATGSTSSGNGVGVDGSQPSTGMSQGTGDAGESASSQDGKKAAEINPVVTKSSSDTGLSILAVLAVIGLVIIIGLGYIRNKDEEKEEVVDFDYNYNFNE</sequence>
<gene>
    <name evidence="4" type="primary">cobN_2</name>
    <name evidence="4" type="ORF">MBBTH_21220</name>
</gene>
<reference evidence="4 5" key="1">
    <citation type="submission" date="2017-03" db="EMBL/GenBank/DDBJ databases">
        <title>Genome sequence of Methanobrevibacter thaueri.</title>
        <authorList>
            <person name="Poehlein A."/>
            <person name="Seedorf H."/>
            <person name="Daniel R."/>
        </authorList>
    </citation>
    <scope>NUCLEOTIDE SEQUENCE [LARGE SCALE GENOMIC DNA]</scope>
    <source>
        <strain evidence="4 5">DSM 11995</strain>
    </source>
</reference>
<accession>A0A315XJP4</accession>
<feature type="region of interest" description="Disordered" evidence="1">
    <location>
        <begin position="1581"/>
        <end position="1663"/>
    </location>
</feature>
<dbReference type="InterPro" id="IPR003672">
    <property type="entry name" value="CobN/Mg_chltase"/>
</dbReference>
<feature type="domain" description="CobN/magnesium chelatase" evidence="3">
    <location>
        <begin position="692"/>
        <end position="1521"/>
    </location>
</feature>
<evidence type="ECO:0000256" key="1">
    <source>
        <dbReference type="SAM" id="MobiDB-lite"/>
    </source>
</evidence>
<feature type="compositionally biased region" description="Low complexity" evidence="1">
    <location>
        <begin position="1606"/>
        <end position="1630"/>
    </location>
</feature>
<keyword evidence="2" id="KW-0812">Transmembrane</keyword>
<evidence type="ECO:0000256" key="2">
    <source>
        <dbReference type="SAM" id="Phobius"/>
    </source>
</evidence>
<dbReference type="Pfam" id="PF02514">
    <property type="entry name" value="CobN-Mg_chel"/>
    <property type="match status" value="2"/>
</dbReference>
<feature type="compositionally biased region" description="Polar residues" evidence="1">
    <location>
        <begin position="1639"/>
        <end position="1658"/>
    </location>
</feature>
<proteinExistence type="predicted"/>
<evidence type="ECO:0000313" key="4">
    <source>
        <dbReference type="EMBL" id="PWB84700.1"/>
    </source>
</evidence>
<evidence type="ECO:0000313" key="5">
    <source>
        <dbReference type="Proteomes" id="UP000251717"/>
    </source>
</evidence>
<name>A0A315XJP4_9EURY</name>
<keyword evidence="5" id="KW-1185">Reference proteome</keyword>
<dbReference type="Proteomes" id="UP000251717">
    <property type="component" value="Unassembled WGS sequence"/>
</dbReference>
<dbReference type="EMBL" id="MZGS01000032">
    <property type="protein sequence ID" value="PWB84700.1"/>
    <property type="molecule type" value="Genomic_DNA"/>
</dbReference>
<feature type="compositionally biased region" description="Polar residues" evidence="1">
    <location>
        <begin position="1581"/>
        <end position="1605"/>
    </location>
</feature>